<evidence type="ECO:0000256" key="3">
    <source>
        <dbReference type="SAM" id="MobiDB-lite"/>
    </source>
</evidence>
<keyword evidence="4" id="KW-0472">Membrane</keyword>
<dbReference type="PANTHER" id="PTHR46662">
    <property type="entry name" value="DI-GLUCOSE BINDING PROTEIN WITH LEUCINE-RICH REPEAT DOMAIN-CONTAINING PROTEIN"/>
    <property type="match status" value="1"/>
</dbReference>
<evidence type="ECO:0000313" key="5">
    <source>
        <dbReference type="EMBL" id="CAB9503640.1"/>
    </source>
</evidence>
<dbReference type="OrthoDB" id="676979at2759"/>
<sequence>MADGKDAAADADIQTIVQPRVESKTPKDNLDPLEVVQATASDPAPRREPQASLSHSEKMEEKEVERHSTDKPQRSAVQSHSQQGSLSPHEKTEERRTECQSTDLRRHNAVQINSIPGAYFIQGLVGRTNSISDGFDYESSDEGMRADIELTRCSNNQGEPVAVPIEDDCVPSQFATPITSSTSRTKNKFCVYYSLVLYVFLVIGVFVIGSLCASGLGTFGDTSEVEMGTPDSSEQIQTLRTLLERDLGDGYFEQSESTSASSPQNRALHWILNDHPLEMDSSGNIMDGSLLQRFIVALFYFATTEEEPWLVCNPPQGGESDSCQYDSYPESTGIKPHLTTRWLTKNSECLWAGLLCKNGELVEIRLKANRLNGKIPTELVMLTSLEQIDFLKNKLHGSIPVGLYQLQNLERLALENNMLTGTLHLSFFKSNIQRLSLQYNPISGTIPTEVGYFQGRNLWIKRTQISGSIPSELFSLTKLRQLTLDGTKVFGSLPTEIGNMSNLIVLSWKDGLASGTIPSELGRLENLVELGLSNNPGLRGTIPEEAFTGLRNLSFVVLNSCNFSGTLSTNFGDLHRLNYLDIANNAFTGSIPVEMSTLSNLQHICVNGNQLTGDFPGSVCQSMVSKSREVVADCALDKATNVVAMPCECCTQCCEPSSGHCSPQSGNVLRSLRRIKSTMPT</sequence>
<dbReference type="SUPFAM" id="SSF52058">
    <property type="entry name" value="L domain-like"/>
    <property type="match status" value="1"/>
</dbReference>
<dbReference type="InterPro" id="IPR001611">
    <property type="entry name" value="Leu-rich_rpt"/>
</dbReference>
<feature type="transmembrane region" description="Helical" evidence="4">
    <location>
        <begin position="190"/>
        <end position="211"/>
    </location>
</feature>
<keyword evidence="6" id="KW-1185">Reference proteome</keyword>
<evidence type="ECO:0000313" key="6">
    <source>
        <dbReference type="Proteomes" id="UP001153069"/>
    </source>
</evidence>
<dbReference type="Gene3D" id="3.80.10.10">
    <property type="entry name" value="Ribonuclease Inhibitor"/>
    <property type="match status" value="2"/>
</dbReference>
<feature type="compositionally biased region" description="Basic and acidic residues" evidence="3">
    <location>
        <begin position="88"/>
        <end position="105"/>
    </location>
</feature>
<gene>
    <name evidence="5" type="ORF">SEMRO_172_G075960.1</name>
</gene>
<keyword evidence="1" id="KW-0433">Leucine-rich repeat</keyword>
<evidence type="ECO:0000256" key="1">
    <source>
        <dbReference type="ARBA" id="ARBA00022614"/>
    </source>
</evidence>
<keyword evidence="4" id="KW-0812">Transmembrane</keyword>
<dbReference type="FunFam" id="3.80.10.10:FF:000041">
    <property type="entry name" value="LRR receptor-like serine/threonine-protein kinase ERECTA"/>
    <property type="match status" value="1"/>
</dbReference>
<keyword evidence="4" id="KW-1133">Transmembrane helix</keyword>
<dbReference type="PANTHER" id="PTHR46662:SF104">
    <property type="entry name" value="GPI-ANCHORED ADHESIN-LIKE PROTEIN PGA55-RELATED"/>
    <property type="match status" value="1"/>
</dbReference>
<evidence type="ECO:0000256" key="4">
    <source>
        <dbReference type="SAM" id="Phobius"/>
    </source>
</evidence>
<feature type="compositionally biased region" description="Basic and acidic residues" evidence="3">
    <location>
        <begin position="21"/>
        <end position="30"/>
    </location>
</feature>
<dbReference type="Proteomes" id="UP001153069">
    <property type="component" value="Unassembled WGS sequence"/>
</dbReference>
<feature type="compositionally biased region" description="Polar residues" evidence="3">
    <location>
        <begin position="75"/>
        <end position="86"/>
    </location>
</feature>
<accession>A0A9N8DKI7</accession>
<protein>
    <submittedName>
        <fullName evidence="5">Leucine Rich Repeat</fullName>
    </submittedName>
</protein>
<proteinExistence type="predicted"/>
<evidence type="ECO:0000256" key="2">
    <source>
        <dbReference type="ARBA" id="ARBA00022737"/>
    </source>
</evidence>
<keyword evidence="2" id="KW-0677">Repeat</keyword>
<feature type="region of interest" description="Disordered" evidence="3">
    <location>
        <begin position="1"/>
        <end position="105"/>
    </location>
</feature>
<dbReference type="AlphaFoldDB" id="A0A9N8DKI7"/>
<dbReference type="InterPro" id="IPR032675">
    <property type="entry name" value="LRR_dom_sf"/>
</dbReference>
<organism evidence="5 6">
    <name type="scientific">Seminavis robusta</name>
    <dbReference type="NCBI Taxonomy" id="568900"/>
    <lineage>
        <taxon>Eukaryota</taxon>
        <taxon>Sar</taxon>
        <taxon>Stramenopiles</taxon>
        <taxon>Ochrophyta</taxon>
        <taxon>Bacillariophyta</taxon>
        <taxon>Bacillariophyceae</taxon>
        <taxon>Bacillariophycidae</taxon>
        <taxon>Naviculales</taxon>
        <taxon>Naviculaceae</taxon>
        <taxon>Seminavis</taxon>
    </lineage>
</organism>
<reference evidence="5" key="1">
    <citation type="submission" date="2020-06" db="EMBL/GenBank/DDBJ databases">
        <authorList>
            <consortium name="Plant Systems Biology data submission"/>
        </authorList>
    </citation>
    <scope>NUCLEOTIDE SEQUENCE</scope>
    <source>
        <strain evidence="5">D6</strain>
    </source>
</reference>
<comment type="caution">
    <text evidence="5">The sequence shown here is derived from an EMBL/GenBank/DDBJ whole genome shotgun (WGS) entry which is preliminary data.</text>
</comment>
<feature type="compositionally biased region" description="Basic and acidic residues" evidence="3">
    <location>
        <begin position="44"/>
        <end position="73"/>
    </location>
</feature>
<name>A0A9N8DKI7_9STRA</name>
<dbReference type="EMBL" id="CAICTM010000171">
    <property type="protein sequence ID" value="CAB9503640.1"/>
    <property type="molecule type" value="Genomic_DNA"/>
</dbReference>
<dbReference type="Pfam" id="PF00560">
    <property type="entry name" value="LRR_1"/>
    <property type="match status" value="2"/>
</dbReference>